<keyword evidence="4 6" id="KW-0720">Serine protease</keyword>
<evidence type="ECO:0000256" key="2">
    <source>
        <dbReference type="ARBA" id="ARBA00022670"/>
    </source>
</evidence>
<dbReference type="Proteomes" id="UP000051574">
    <property type="component" value="Unassembled WGS sequence"/>
</dbReference>
<dbReference type="GO" id="GO:0006508">
    <property type="term" value="P:proteolysis"/>
    <property type="evidence" value="ECO:0007669"/>
    <property type="project" value="UniProtKB-KW"/>
</dbReference>
<keyword evidence="3 6" id="KW-0378">Hydrolase</keyword>
<dbReference type="Gene3D" id="2.40.10.10">
    <property type="entry name" value="Trypsin-like serine proteases"/>
    <property type="match status" value="1"/>
</dbReference>
<evidence type="ECO:0000256" key="1">
    <source>
        <dbReference type="ARBA" id="ARBA00007664"/>
    </source>
</evidence>
<evidence type="ECO:0000256" key="6">
    <source>
        <dbReference type="RuleBase" id="RU363034"/>
    </source>
</evidence>
<keyword evidence="2 6" id="KW-0645">Protease</keyword>
<keyword evidence="10" id="KW-1185">Reference proteome</keyword>
<dbReference type="InterPro" id="IPR001254">
    <property type="entry name" value="Trypsin_dom"/>
</dbReference>
<feature type="domain" description="Peptidase S1" evidence="8">
    <location>
        <begin position="31"/>
        <end position="249"/>
    </location>
</feature>
<evidence type="ECO:0000313" key="10">
    <source>
        <dbReference type="Proteomes" id="UP000051574"/>
    </source>
</evidence>
<gene>
    <name evidence="9" type="ORF">AMK59_2910</name>
</gene>
<dbReference type="PROSITE" id="PS00135">
    <property type="entry name" value="TRYPSIN_SER"/>
    <property type="match status" value="1"/>
</dbReference>
<dbReference type="InterPro" id="IPR018114">
    <property type="entry name" value="TRYPSIN_HIS"/>
</dbReference>
<dbReference type="Pfam" id="PF00089">
    <property type="entry name" value="Trypsin"/>
    <property type="match status" value="1"/>
</dbReference>
<dbReference type="AlphaFoldDB" id="A0A0T6BAC1"/>
<dbReference type="SUPFAM" id="SSF50494">
    <property type="entry name" value="Trypsin-like serine proteases"/>
    <property type="match status" value="1"/>
</dbReference>
<feature type="signal peptide" evidence="7">
    <location>
        <begin position="1"/>
        <end position="21"/>
    </location>
</feature>
<dbReference type="InterPro" id="IPR001314">
    <property type="entry name" value="Peptidase_S1A"/>
</dbReference>
<dbReference type="InterPro" id="IPR033116">
    <property type="entry name" value="TRYPSIN_SER"/>
</dbReference>
<evidence type="ECO:0000313" key="9">
    <source>
        <dbReference type="EMBL" id="KRT84272.1"/>
    </source>
</evidence>
<evidence type="ECO:0000256" key="3">
    <source>
        <dbReference type="ARBA" id="ARBA00022801"/>
    </source>
</evidence>
<evidence type="ECO:0000256" key="7">
    <source>
        <dbReference type="SAM" id="SignalP"/>
    </source>
</evidence>
<dbReference type="SMART" id="SM00020">
    <property type="entry name" value="Tryp_SPc"/>
    <property type="match status" value="1"/>
</dbReference>
<feature type="non-terminal residue" evidence="9">
    <location>
        <position position="1"/>
    </location>
</feature>
<dbReference type="PRINTS" id="PR00722">
    <property type="entry name" value="CHYMOTRYPSIN"/>
</dbReference>
<evidence type="ECO:0000256" key="4">
    <source>
        <dbReference type="ARBA" id="ARBA00022825"/>
    </source>
</evidence>
<dbReference type="GO" id="GO:0004252">
    <property type="term" value="F:serine-type endopeptidase activity"/>
    <property type="evidence" value="ECO:0007669"/>
    <property type="project" value="InterPro"/>
</dbReference>
<dbReference type="PROSITE" id="PS00134">
    <property type="entry name" value="TRYPSIN_HIS"/>
    <property type="match status" value="1"/>
</dbReference>
<dbReference type="OrthoDB" id="6761368at2759"/>
<proteinExistence type="inferred from homology"/>
<dbReference type="EMBL" id="LJIG01002668">
    <property type="protein sequence ID" value="KRT84272.1"/>
    <property type="molecule type" value="Genomic_DNA"/>
</dbReference>
<keyword evidence="7" id="KW-0732">Signal</keyword>
<comment type="caution">
    <text evidence="9">The sequence shown here is derived from an EMBL/GenBank/DDBJ whole genome shotgun (WGS) entry which is preliminary data.</text>
</comment>
<dbReference type="InterPro" id="IPR050430">
    <property type="entry name" value="Peptidase_S1"/>
</dbReference>
<comment type="similarity">
    <text evidence="1">Belongs to the peptidase S1 family.</text>
</comment>
<evidence type="ECO:0000259" key="8">
    <source>
        <dbReference type="PROSITE" id="PS50240"/>
    </source>
</evidence>
<sequence>FYFAVTMFFTLLLFLTSVVFGSFAGNQFDPIINGTPAIIKKFPYYAVLSRDRRSISCGGGIIKSNIILTAAHCLDDANFYVYTGIESLNDLSRKEPYPVRTVFKHPRYNGRTNFDIGLVILSSHIKLDSTAQVIPIATSFPDIGSKVTIVGFGRVECDPLNVDDFGRCIGGYSGILRFATAKLTGQNNGVIKTVSYNEQNTCFGDSGGPVIHRNKVVGVVSSGQYSNCRGYDLQTSAVRYYRWLKRYMSIY</sequence>
<name>A0A0T6BAC1_9SCAR</name>
<dbReference type="InterPro" id="IPR043504">
    <property type="entry name" value="Peptidase_S1_PA_chymotrypsin"/>
</dbReference>
<accession>A0A0T6BAC1</accession>
<organism evidence="9 10">
    <name type="scientific">Oryctes borbonicus</name>
    <dbReference type="NCBI Taxonomy" id="1629725"/>
    <lineage>
        <taxon>Eukaryota</taxon>
        <taxon>Metazoa</taxon>
        <taxon>Ecdysozoa</taxon>
        <taxon>Arthropoda</taxon>
        <taxon>Hexapoda</taxon>
        <taxon>Insecta</taxon>
        <taxon>Pterygota</taxon>
        <taxon>Neoptera</taxon>
        <taxon>Endopterygota</taxon>
        <taxon>Coleoptera</taxon>
        <taxon>Polyphaga</taxon>
        <taxon>Scarabaeiformia</taxon>
        <taxon>Scarabaeidae</taxon>
        <taxon>Dynastinae</taxon>
        <taxon>Oryctes</taxon>
    </lineage>
</organism>
<dbReference type="FunFam" id="2.40.10.10:FF:000068">
    <property type="entry name" value="transmembrane protease serine 2"/>
    <property type="match status" value="1"/>
</dbReference>
<dbReference type="PANTHER" id="PTHR24276:SF96">
    <property type="entry name" value="PEPTIDASE S1 DOMAIN-CONTAINING PROTEIN"/>
    <property type="match status" value="1"/>
</dbReference>
<feature type="chain" id="PRO_5006668502" evidence="7">
    <location>
        <begin position="22"/>
        <end position="251"/>
    </location>
</feature>
<keyword evidence="5" id="KW-1015">Disulfide bond</keyword>
<evidence type="ECO:0000256" key="5">
    <source>
        <dbReference type="ARBA" id="ARBA00023157"/>
    </source>
</evidence>
<dbReference type="PROSITE" id="PS50240">
    <property type="entry name" value="TRYPSIN_DOM"/>
    <property type="match status" value="1"/>
</dbReference>
<reference evidence="9 10" key="1">
    <citation type="submission" date="2015-09" db="EMBL/GenBank/DDBJ databases">
        <title>Draft genome of the scarab beetle Oryctes borbonicus.</title>
        <authorList>
            <person name="Meyer J.M."/>
            <person name="Markov G.V."/>
            <person name="Baskaran P."/>
            <person name="Herrmann M."/>
            <person name="Sommer R.J."/>
            <person name="Roedelsperger C."/>
        </authorList>
    </citation>
    <scope>NUCLEOTIDE SEQUENCE [LARGE SCALE GENOMIC DNA]</scope>
    <source>
        <strain evidence="9">OB123</strain>
        <tissue evidence="9">Whole animal</tissue>
    </source>
</reference>
<protein>
    <submittedName>
        <fullName evidence="9">Trypsin</fullName>
    </submittedName>
</protein>
<dbReference type="InterPro" id="IPR009003">
    <property type="entry name" value="Peptidase_S1_PA"/>
</dbReference>
<dbReference type="PANTHER" id="PTHR24276">
    <property type="entry name" value="POLYSERASE-RELATED"/>
    <property type="match status" value="1"/>
</dbReference>